<gene>
    <name evidence="2" type="ORF">Q8A70_21840</name>
</gene>
<dbReference type="Pfam" id="PF01425">
    <property type="entry name" value="Amidase"/>
    <property type="match status" value="1"/>
</dbReference>
<evidence type="ECO:0000313" key="2">
    <source>
        <dbReference type="EMBL" id="MDQ7250347.1"/>
    </source>
</evidence>
<keyword evidence="3" id="KW-1185">Reference proteome</keyword>
<sequence>MSKNPITNSLRALSADLAERRITAQELLALSQAAHDPALNAYIHWAPDFARRQAEAADAAFAAGIVAGPLQGIPTSVKDIYGVAGLPVFAGSPRELPKSWQREGPVVQKLRKQLPVILGKTHTVEFAFGGLGANAHWPVPWNPRDRKTHRAPGGSSSGAGVSLVEGTALLAFGTDTAGSVRIPASFTGTVGLKTTLGRWSADGIVPLSFSLDTPGILTRSVADAAFAFTALDGATVPALDGLAGCRIGVGKSFFFDDLGPGLGATVDTALNALTKAGARLTDLALPGAQEVYEIYFRGGIVSPELYQFLKRELPEWLETLDPKVKRRVDFARDLEAWEYIDRKAVYAAQSRLAVAALQDVDVLVGPTTPITAPALTEFADDESYGKLNMRALKNTAVVSFLGLCALSLPIGHDAAGMPVGLQLIAPPMGEAKLLAVAAAFERAFAQADLWTPPASLE</sequence>
<accession>A0ABU0YT24</accession>
<dbReference type="Gene3D" id="3.90.1300.10">
    <property type="entry name" value="Amidase signature (AS) domain"/>
    <property type="match status" value="1"/>
</dbReference>
<reference evidence="3" key="1">
    <citation type="submission" date="2023-08" db="EMBL/GenBank/DDBJ databases">
        <title>Rhodospirillaceae gen. nov., a novel taxon isolated from the Yangtze River Yuezi River estuary sludge.</title>
        <authorList>
            <person name="Ruan L."/>
        </authorList>
    </citation>
    <scope>NUCLEOTIDE SEQUENCE [LARGE SCALE GENOMIC DNA]</scope>
    <source>
        <strain evidence="3">R-7</strain>
    </source>
</reference>
<dbReference type="EMBL" id="JAUYVI010000007">
    <property type="protein sequence ID" value="MDQ7250347.1"/>
    <property type="molecule type" value="Genomic_DNA"/>
</dbReference>
<dbReference type="RefSeq" id="WP_379959505.1">
    <property type="nucleotide sequence ID" value="NZ_JAUYVI010000007.1"/>
</dbReference>
<dbReference type="InterPro" id="IPR000120">
    <property type="entry name" value="Amidase"/>
</dbReference>
<proteinExistence type="predicted"/>
<name>A0ABU0YT24_9PROT</name>
<dbReference type="Proteomes" id="UP001230156">
    <property type="component" value="Unassembled WGS sequence"/>
</dbReference>
<dbReference type="PANTHER" id="PTHR11895:SF176">
    <property type="entry name" value="AMIDASE AMID-RELATED"/>
    <property type="match status" value="1"/>
</dbReference>
<comment type="caution">
    <text evidence="2">The sequence shown here is derived from an EMBL/GenBank/DDBJ whole genome shotgun (WGS) entry which is preliminary data.</text>
</comment>
<dbReference type="InterPro" id="IPR036928">
    <property type="entry name" value="AS_sf"/>
</dbReference>
<protein>
    <submittedName>
        <fullName evidence="2">Amidase</fullName>
    </submittedName>
</protein>
<organism evidence="2 3">
    <name type="scientific">Dongia sedimenti</name>
    <dbReference type="NCBI Taxonomy" id="3064282"/>
    <lineage>
        <taxon>Bacteria</taxon>
        <taxon>Pseudomonadati</taxon>
        <taxon>Pseudomonadota</taxon>
        <taxon>Alphaproteobacteria</taxon>
        <taxon>Rhodospirillales</taxon>
        <taxon>Dongiaceae</taxon>
        <taxon>Dongia</taxon>
    </lineage>
</organism>
<dbReference type="InterPro" id="IPR023631">
    <property type="entry name" value="Amidase_dom"/>
</dbReference>
<dbReference type="PANTHER" id="PTHR11895">
    <property type="entry name" value="TRANSAMIDASE"/>
    <property type="match status" value="1"/>
</dbReference>
<evidence type="ECO:0000259" key="1">
    <source>
        <dbReference type="Pfam" id="PF01425"/>
    </source>
</evidence>
<dbReference type="SUPFAM" id="SSF75304">
    <property type="entry name" value="Amidase signature (AS) enzymes"/>
    <property type="match status" value="1"/>
</dbReference>
<feature type="domain" description="Amidase" evidence="1">
    <location>
        <begin position="33"/>
        <end position="434"/>
    </location>
</feature>
<evidence type="ECO:0000313" key="3">
    <source>
        <dbReference type="Proteomes" id="UP001230156"/>
    </source>
</evidence>